<keyword evidence="9" id="KW-0378">Hydrolase</keyword>
<dbReference type="Gene3D" id="3.40.50.1440">
    <property type="entry name" value="Tubulin/FtsZ, GTPase domain"/>
    <property type="match status" value="1"/>
</dbReference>
<feature type="domain" description="Tubulin/FtsZ 2-layer sandwich" evidence="17">
    <location>
        <begin position="247"/>
        <end position="392"/>
    </location>
</feature>
<keyword evidence="19" id="KW-1185">Reference proteome</keyword>
<evidence type="ECO:0000259" key="16">
    <source>
        <dbReference type="SMART" id="SM00864"/>
    </source>
</evidence>
<comment type="subunit">
    <text evidence="4 15">Dimer of alpha and beta chains. A typical microtubule is a hollow water-filled tube with an outer diameter of 25 nm and an inner diameter of 15 nM. Alpha-beta heterodimers associate head-to-tail to form protofilaments running lengthwise along the microtubule wall with the beta-tubulin subunit facing the microtubule plus end conferring a structural polarity. Microtubules usually have 13 protofilaments but different protofilament numbers can be found in some organisms and specialized cells.</text>
</comment>
<accession>A0AAV2HA00</accession>
<dbReference type="PROSITE" id="PS00227">
    <property type="entry name" value="TUBULIN"/>
    <property type="match status" value="1"/>
</dbReference>
<dbReference type="Pfam" id="PF03953">
    <property type="entry name" value="Tubulin_C"/>
    <property type="match status" value="1"/>
</dbReference>
<evidence type="ECO:0000256" key="4">
    <source>
        <dbReference type="ARBA" id="ARBA00011747"/>
    </source>
</evidence>
<organism evidence="18 19">
    <name type="scientific">Lymnaea stagnalis</name>
    <name type="common">Great pond snail</name>
    <name type="synonym">Helix stagnalis</name>
    <dbReference type="NCBI Taxonomy" id="6523"/>
    <lineage>
        <taxon>Eukaryota</taxon>
        <taxon>Metazoa</taxon>
        <taxon>Spiralia</taxon>
        <taxon>Lophotrochozoa</taxon>
        <taxon>Mollusca</taxon>
        <taxon>Gastropoda</taxon>
        <taxon>Heterobranchia</taxon>
        <taxon>Euthyneura</taxon>
        <taxon>Panpulmonata</taxon>
        <taxon>Hygrophila</taxon>
        <taxon>Lymnaeoidea</taxon>
        <taxon>Lymnaeidae</taxon>
        <taxon>Lymnaea</taxon>
    </lineage>
</organism>
<dbReference type="InterPro" id="IPR018316">
    <property type="entry name" value="Tubulin/FtsZ_2-layer-sand-dom"/>
</dbReference>
<evidence type="ECO:0000313" key="19">
    <source>
        <dbReference type="Proteomes" id="UP001497497"/>
    </source>
</evidence>
<comment type="cofactor">
    <cofactor evidence="1">
        <name>Mg(2+)</name>
        <dbReference type="ChEBI" id="CHEBI:18420"/>
    </cofactor>
</comment>
<evidence type="ECO:0000256" key="15">
    <source>
        <dbReference type="RuleBase" id="RU000352"/>
    </source>
</evidence>
<dbReference type="InterPro" id="IPR017975">
    <property type="entry name" value="Tubulin_CS"/>
</dbReference>
<dbReference type="FunFam" id="3.30.1330.20:FF:000001">
    <property type="entry name" value="Tubulin alpha chain"/>
    <property type="match status" value="1"/>
</dbReference>
<comment type="caution">
    <text evidence="18">The sequence shown here is derived from an EMBL/GenBank/DDBJ whole genome shotgun (WGS) entry which is preliminary data.</text>
</comment>
<dbReference type="SMART" id="SM00865">
    <property type="entry name" value="Tubulin_C"/>
    <property type="match status" value="1"/>
</dbReference>
<dbReference type="Pfam" id="PF00091">
    <property type="entry name" value="Tubulin"/>
    <property type="match status" value="1"/>
</dbReference>
<evidence type="ECO:0000256" key="8">
    <source>
        <dbReference type="ARBA" id="ARBA00022741"/>
    </source>
</evidence>
<evidence type="ECO:0000256" key="3">
    <source>
        <dbReference type="ARBA" id="ARBA00009636"/>
    </source>
</evidence>
<dbReference type="PRINTS" id="PR01161">
    <property type="entry name" value="TUBULIN"/>
</dbReference>
<evidence type="ECO:0000313" key="18">
    <source>
        <dbReference type="EMBL" id="CAL1530551.1"/>
    </source>
</evidence>
<dbReference type="InterPro" id="IPR036525">
    <property type="entry name" value="Tubulin/FtsZ_GTPase_sf"/>
</dbReference>
<keyword evidence="5" id="KW-0963">Cytoplasm</keyword>
<keyword evidence="8 15" id="KW-0547">Nucleotide-binding</keyword>
<dbReference type="PROSITE" id="PS00228">
    <property type="entry name" value="TUBULIN_B_AUTOREG"/>
    <property type="match status" value="1"/>
</dbReference>
<feature type="domain" description="Tubulin/FtsZ GTPase" evidence="16">
    <location>
        <begin position="48"/>
        <end position="245"/>
    </location>
</feature>
<dbReference type="Gene3D" id="1.10.287.600">
    <property type="entry name" value="Helix hairpin bin"/>
    <property type="match status" value="1"/>
</dbReference>
<dbReference type="InterPro" id="IPR003008">
    <property type="entry name" value="Tubulin_FtsZ_GTPase"/>
</dbReference>
<evidence type="ECO:0000256" key="1">
    <source>
        <dbReference type="ARBA" id="ARBA00001946"/>
    </source>
</evidence>
<dbReference type="FunFam" id="1.10.287.600:FF:000001">
    <property type="entry name" value="Tubulin alpha chain"/>
    <property type="match status" value="1"/>
</dbReference>
<dbReference type="PRINTS" id="PR01162">
    <property type="entry name" value="ALPHATUBULIN"/>
</dbReference>
<dbReference type="GO" id="GO:0005200">
    <property type="term" value="F:structural constituent of cytoskeleton"/>
    <property type="evidence" value="ECO:0007669"/>
    <property type="project" value="InterPro"/>
</dbReference>
<keyword evidence="6 15" id="KW-0493">Microtubule</keyword>
<keyword evidence="11 15" id="KW-0342">GTP-binding</keyword>
<evidence type="ECO:0000256" key="5">
    <source>
        <dbReference type="ARBA" id="ARBA00022490"/>
    </source>
</evidence>
<dbReference type="InterPro" id="IPR000217">
    <property type="entry name" value="Tubulin"/>
</dbReference>
<evidence type="ECO:0000256" key="6">
    <source>
        <dbReference type="ARBA" id="ARBA00022701"/>
    </source>
</evidence>
<evidence type="ECO:0000256" key="13">
    <source>
        <dbReference type="ARBA" id="ARBA00034296"/>
    </source>
</evidence>
<dbReference type="SUPFAM" id="SSF52490">
    <property type="entry name" value="Tubulin nucleotide-binding domain-like"/>
    <property type="match status" value="1"/>
</dbReference>
<protein>
    <recommendedName>
        <fullName evidence="15">Tubulin alpha chain</fullName>
    </recommendedName>
</protein>
<reference evidence="18 19" key="1">
    <citation type="submission" date="2024-04" db="EMBL/GenBank/DDBJ databases">
        <authorList>
            <consortium name="Genoscope - CEA"/>
            <person name="William W."/>
        </authorList>
    </citation>
    <scope>NUCLEOTIDE SEQUENCE [LARGE SCALE GENOMIC DNA]</scope>
</reference>
<comment type="subcellular location">
    <subcellularLocation>
        <location evidence="2">Cytoplasm</location>
        <location evidence="2">Cytoskeleton</location>
    </subcellularLocation>
</comment>
<evidence type="ECO:0000256" key="14">
    <source>
        <dbReference type="ARBA" id="ARBA00049117"/>
    </source>
</evidence>
<comment type="similarity">
    <text evidence="3 15">Belongs to the tubulin family.</text>
</comment>
<evidence type="ECO:0000256" key="9">
    <source>
        <dbReference type="ARBA" id="ARBA00022801"/>
    </source>
</evidence>
<dbReference type="SMART" id="SM00864">
    <property type="entry name" value="Tubulin"/>
    <property type="match status" value="1"/>
</dbReference>
<gene>
    <name evidence="18" type="ORF">GSLYS_00004676001</name>
</gene>
<dbReference type="FunFam" id="3.40.50.1440:FF:000007">
    <property type="entry name" value="Tubulin alpha chain"/>
    <property type="match status" value="1"/>
</dbReference>
<keyword evidence="7" id="KW-0479">Metal-binding</keyword>
<dbReference type="GO" id="GO:0007017">
    <property type="term" value="P:microtubule-based process"/>
    <property type="evidence" value="ECO:0007669"/>
    <property type="project" value="InterPro"/>
</dbReference>
<comment type="function">
    <text evidence="13 15">Tubulin is the major constituent of microtubules, a cylinder consisting of laterally associated linear protofilaments composed of alpha- and beta-tubulin heterodimers. Microtubules grow by the addition of GTP-tubulin dimers to the microtubule end, where a stabilizing cap forms. Below the cap, tubulin dimers are in GDP-bound state, owing to GTPase activity of alpha-tubulin.</text>
</comment>
<comment type="catalytic activity">
    <reaction evidence="14">
        <text>GTP + H2O = GDP + phosphate + H(+)</text>
        <dbReference type="Rhea" id="RHEA:19669"/>
        <dbReference type="ChEBI" id="CHEBI:15377"/>
        <dbReference type="ChEBI" id="CHEBI:15378"/>
        <dbReference type="ChEBI" id="CHEBI:37565"/>
        <dbReference type="ChEBI" id="CHEBI:43474"/>
        <dbReference type="ChEBI" id="CHEBI:58189"/>
    </reaction>
    <physiologicalReaction direction="left-to-right" evidence="14">
        <dbReference type="Rhea" id="RHEA:19670"/>
    </physiologicalReaction>
</comment>
<dbReference type="InterPro" id="IPR037103">
    <property type="entry name" value="Tubulin/FtsZ-like_C"/>
</dbReference>
<dbReference type="InterPro" id="IPR002452">
    <property type="entry name" value="Alpha_tubulin"/>
</dbReference>
<evidence type="ECO:0000259" key="17">
    <source>
        <dbReference type="SMART" id="SM00865"/>
    </source>
</evidence>
<dbReference type="InterPro" id="IPR013838">
    <property type="entry name" value="Beta-tubulin_BS"/>
</dbReference>
<dbReference type="PANTHER" id="PTHR11588">
    <property type="entry name" value="TUBULIN"/>
    <property type="match status" value="1"/>
</dbReference>
<name>A0AAV2HA00_LYMST</name>
<dbReference type="Proteomes" id="UP001497497">
    <property type="component" value="Unassembled WGS sequence"/>
</dbReference>
<dbReference type="Gene3D" id="3.30.1330.20">
    <property type="entry name" value="Tubulin/FtsZ, C-terminal domain"/>
    <property type="match status" value="1"/>
</dbReference>
<evidence type="ECO:0000256" key="10">
    <source>
        <dbReference type="ARBA" id="ARBA00022842"/>
    </source>
</evidence>
<keyword evidence="10" id="KW-0460">Magnesium</keyword>
<dbReference type="SUPFAM" id="SSF55307">
    <property type="entry name" value="Tubulin C-terminal domain-like"/>
    <property type="match status" value="1"/>
</dbReference>
<proteinExistence type="inferred from homology"/>
<dbReference type="GO" id="GO:0046872">
    <property type="term" value="F:metal ion binding"/>
    <property type="evidence" value="ECO:0007669"/>
    <property type="project" value="UniProtKB-KW"/>
</dbReference>
<dbReference type="EMBL" id="CAXITT010000071">
    <property type="protein sequence ID" value="CAL1530551.1"/>
    <property type="molecule type" value="Genomic_DNA"/>
</dbReference>
<evidence type="ECO:0000256" key="11">
    <source>
        <dbReference type="ARBA" id="ARBA00023134"/>
    </source>
</evidence>
<evidence type="ECO:0000256" key="2">
    <source>
        <dbReference type="ARBA" id="ARBA00004245"/>
    </source>
</evidence>
<keyword evidence="12" id="KW-0206">Cytoskeleton</keyword>
<dbReference type="InterPro" id="IPR023123">
    <property type="entry name" value="Tubulin_C"/>
</dbReference>
<dbReference type="GO" id="GO:0005874">
    <property type="term" value="C:microtubule"/>
    <property type="evidence" value="ECO:0007669"/>
    <property type="project" value="UniProtKB-KW"/>
</dbReference>
<dbReference type="CDD" id="cd02186">
    <property type="entry name" value="alpha_tubulin"/>
    <property type="match status" value="1"/>
</dbReference>
<dbReference type="InterPro" id="IPR008280">
    <property type="entry name" value="Tub_FtsZ_C"/>
</dbReference>
<dbReference type="GO" id="GO:0005525">
    <property type="term" value="F:GTP binding"/>
    <property type="evidence" value="ECO:0007669"/>
    <property type="project" value="UniProtKB-UniRule"/>
</dbReference>
<dbReference type="AlphaFoldDB" id="A0AAV2HA00"/>
<evidence type="ECO:0000256" key="7">
    <source>
        <dbReference type="ARBA" id="ARBA00022723"/>
    </source>
</evidence>
<evidence type="ECO:0000256" key="12">
    <source>
        <dbReference type="ARBA" id="ARBA00023212"/>
    </source>
</evidence>
<sequence>MREIISVHIGQTGVQLGNACWELYCLEHGVDPTGFMPYGLTLGTDDSFNTFFEETGAGKHVPRATFFDLEPTCVDEIRNGTYRQLFHPNALITGKEDAANNYARGYYTKGAEVVEIVLDRIRKQAEQSTGLQGFFLFHSFGGGTGSGFTSLLMSRMRMDYGKKNLMEFAIYPAPNISTAVVEPYNAVLNTHACLEISDCCFIFDNEAIYEICRRNLDIERPTYTNLNRLIAQVMSSITAPLRFEGSLNTDLTEWQTNLVPYPRIHFPLVTYAPFISAEKAYHESLTVSQLTSACFEPANQMIKCNPNHGKYMACTIMFRGDVVPGDVNVAIANIKSKRSIQFVDWCPTGFKVGINYQPPTTVPGGDLGHVMRAVVMLSNSTAIGEAWARLDHKFDLMYAKHAFVHWYIGEGIDESEFLDARVDLAALERDYQEVGLPS</sequence>
<dbReference type="GO" id="GO:0016787">
    <property type="term" value="F:hydrolase activity"/>
    <property type="evidence" value="ECO:0007669"/>
    <property type="project" value="UniProtKB-KW"/>
</dbReference>